<dbReference type="PANTHER" id="PTHR32309:SF13">
    <property type="entry name" value="FERRIC ENTEROBACTIN TRANSPORT PROTEIN FEPE"/>
    <property type="match status" value="1"/>
</dbReference>
<keyword evidence="6" id="KW-0997">Cell inner membrane</keyword>
<dbReference type="GO" id="GO:0004713">
    <property type="term" value="F:protein tyrosine kinase activity"/>
    <property type="evidence" value="ECO:0007669"/>
    <property type="project" value="TreeGrafter"/>
</dbReference>
<keyword evidence="7" id="KW-0808">Transferase</keyword>
<dbReference type="KEGG" id="red:roselon_01370"/>
<feature type="transmembrane region" description="Helical" evidence="17">
    <location>
        <begin position="418"/>
        <end position="437"/>
    </location>
</feature>
<comment type="subcellular location">
    <subcellularLocation>
        <location evidence="1">Cell inner membrane</location>
        <topology evidence="1">Multi-pass membrane protein</topology>
    </subcellularLocation>
</comment>
<evidence type="ECO:0000259" key="20">
    <source>
        <dbReference type="Pfam" id="PF13807"/>
    </source>
</evidence>
<dbReference type="InterPro" id="IPR050445">
    <property type="entry name" value="Bact_polysacc_biosynth/exp"/>
</dbReference>
<evidence type="ECO:0000256" key="15">
    <source>
        <dbReference type="ARBA" id="ARBA00051245"/>
    </source>
</evidence>
<evidence type="ECO:0000256" key="12">
    <source>
        <dbReference type="ARBA" id="ARBA00022989"/>
    </source>
</evidence>
<keyword evidence="14" id="KW-0829">Tyrosine-protein kinase</keyword>
<feature type="domain" description="Polysaccharide chain length determinant N-terminal" evidence="18">
    <location>
        <begin position="18"/>
        <end position="113"/>
    </location>
</feature>
<comment type="similarity">
    <text evidence="3">Belongs to the etk/wzc family.</text>
</comment>
<name>W8RRN6_9RHOB</name>
<dbReference type="eggNOG" id="COG3206">
    <property type="taxonomic scope" value="Bacteria"/>
</dbReference>
<keyword evidence="9" id="KW-0547">Nucleotide-binding</keyword>
<dbReference type="SUPFAM" id="SSF52540">
    <property type="entry name" value="P-loop containing nucleoside triphosphate hydrolases"/>
    <property type="match status" value="1"/>
</dbReference>
<dbReference type="AlphaFoldDB" id="W8RRN6"/>
<evidence type="ECO:0000259" key="18">
    <source>
        <dbReference type="Pfam" id="PF02706"/>
    </source>
</evidence>
<dbReference type="InterPro" id="IPR025669">
    <property type="entry name" value="AAA_dom"/>
</dbReference>
<keyword evidence="8 17" id="KW-0812">Transmembrane</keyword>
<feature type="transmembrane region" description="Helical" evidence="17">
    <location>
        <begin position="34"/>
        <end position="59"/>
    </location>
</feature>
<dbReference type="Pfam" id="PF02706">
    <property type="entry name" value="Wzz"/>
    <property type="match status" value="1"/>
</dbReference>
<accession>W8RRN6</accession>
<gene>
    <name evidence="21" type="ORF">roselon_01370</name>
</gene>
<evidence type="ECO:0000256" key="9">
    <source>
        <dbReference type="ARBA" id="ARBA00022741"/>
    </source>
</evidence>
<dbReference type="Pfam" id="PF13614">
    <property type="entry name" value="AAA_31"/>
    <property type="match status" value="1"/>
</dbReference>
<evidence type="ECO:0000256" key="10">
    <source>
        <dbReference type="ARBA" id="ARBA00022777"/>
    </source>
</evidence>
<dbReference type="InterPro" id="IPR032807">
    <property type="entry name" value="GNVR"/>
</dbReference>
<feature type="coiled-coil region" evidence="16">
    <location>
        <begin position="327"/>
        <end position="385"/>
    </location>
</feature>
<dbReference type="Gene3D" id="3.40.50.300">
    <property type="entry name" value="P-loop containing nucleotide triphosphate hydrolases"/>
    <property type="match status" value="1"/>
</dbReference>
<evidence type="ECO:0000313" key="21">
    <source>
        <dbReference type="EMBL" id="AHM03758.1"/>
    </source>
</evidence>
<dbReference type="Proteomes" id="UP000019593">
    <property type="component" value="Chromosome"/>
</dbReference>
<dbReference type="STRING" id="1294273.roselon_01370"/>
<keyword evidence="22" id="KW-1185">Reference proteome</keyword>
<proteinExistence type="inferred from homology"/>
<keyword evidence="11" id="KW-0067">ATP-binding</keyword>
<dbReference type="eggNOG" id="COG0489">
    <property type="taxonomic scope" value="Bacteria"/>
</dbReference>
<comment type="catalytic activity">
    <reaction evidence="15">
        <text>L-tyrosyl-[protein] + ATP = O-phospho-L-tyrosyl-[protein] + ADP + H(+)</text>
        <dbReference type="Rhea" id="RHEA:10596"/>
        <dbReference type="Rhea" id="RHEA-COMP:10136"/>
        <dbReference type="Rhea" id="RHEA-COMP:20101"/>
        <dbReference type="ChEBI" id="CHEBI:15378"/>
        <dbReference type="ChEBI" id="CHEBI:30616"/>
        <dbReference type="ChEBI" id="CHEBI:46858"/>
        <dbReference type="ChEBI" id="CHEBI:61978"/>
        <dbReference type="ChEBI" id="CHEBI:456216"/>
        <dbReference type="EC" id="2.7.10.2"/>
    </reaction>
</comment>
<evidence type="ECO:0000256" key="4">
    <source>
        <dbReference type="ARBA" id="ARBA00011903"/>
    </source>
</evidence>
<comment type="similarity">
    <text evidence="2">Belongs to the CpsD/CapB family.</text>
</comment>
<dbReference type="EC" id="2.7.10.2" evidence="4"/>
<keyword evidence="16" id="KW-0175">Coiled coil</keyword>
<reference evidence="21 22" key="1">
    <citation type="submission" date="2013-03" db="EMBL/GenBank/DDBJ databases">
        <authorList>
            <person name="Fiebig A."/>
            <person name="Goeker M."/>
            <person name="Klenk H.-P.P."/>
        </authorList>
    </citation>
    <scope>NUCLEOTIDE SEQUENCE [LARGE SCALE GENOMIC DNA]</scope>
    <source>
        <strain evidence="22">DSM 19469</strain>
    </source>
</reference>
<keyword evidence="5" id="KW-1003">Cell membrane</keyword>
<evidence type="ECO:0000256" key="13">
    <source>
        <dbReference type="ARBA" id="ARBA00023136"/>
    </source>
</evidence>
<keyword evidence="10" id="KW-0418">Kinase</keyword>
<evidence type="ECO:0000256" key="16">
    <source>
        <dbReference type="SAM" id="Coils"/>
    </source>
</evidence>
<dbReference type="PANTHER" id="PTHR32309">
    <property type="entry name" value="TYROSINE-PROTEIN KINASE"/>
    <property type="match status" value="1"/>
</dbReference>
<evidence type="ECO:0000256" key="1">
    <source>
        <dbReference type="ARBA" id="ARBA00004429"/>
    </source>
</evidence>
<feature type="domain" description="Tyrosine-protein kinase G-rich" evidence="20">
    <location>
        <begin position="365"/>
        <end position="439"/>
    </location>
</feature>
<dbReference type="CDD" id="cd05387">
    <property type="entry name" value="BY-kinase"/>
    <property type="match status" value="1"/>
</dbReference>
<dbReference type="HOGENOM" id="CLU_009912_2_0_5"/>
<evidence type="ECO:0000256" key="2">
    <source>
        <dbReference type="ARBA" id="ARBA00007316"/>
    </source>
</evidence>
<feature type="domain" description="AAA" evidence="19">
    <location>
        <begin position="519"/>
        <end position="645"/>
    </location>
</feature>
<organism evidence="21 22">
    <name type="scientific">Roseicyclus elongatus DSM 19469</name>
    <dbReference type="NCBI Taxonomy" id="1294273"/>
    <lineage>
        <taxon>Bacteria</taxon>
        <taxon>Pseudomonadati</taxon>
        <taxon>Pseudomonadota</taxon>
        <taxon>Alphaproteobacteria</taxon>
        <taxon>Rhodobacterales</taxon>
        <taxon>Roseobacteraceae</taxon>
        <taxon>Roseicyclus</taxon>
    </lineage>
</organism>
<dbReference type="EMBL" id="CP004372">
    <property type="protein sequence ID" value="AHM03758.1"/>
    <property type="molecule type" value="Genomic_DNA"/>
</dbReference>
<evidence type="ECO:0000259" key="19">
    <source>
        <dbReference type="Pfam" id="PF13614"/>
    </source>
</evidence>
<evidence type="ECO:0000256" key="11">
    <source>
        <dbReference type="ARBA" id="ARBA00022840"/>
    </source>
</evidence>
<dbReference type="InterPro" id="IPR027417">
    <property type="entry name" value="P-loop_NTPase"/>
</dbReference>
<evidence type="ECO:0000256" key="6">
    <source>
        <dbReference type="ARBA" id="ARBA00022519"/>
    </source>
</evidence>
<sequence length="707" mass="77724">MQDMTSFPSNGPEQDSQDEIDLVELLRTIWRGKWVIVLTTVLGILFAVYQAFVVAVPLYPARATVAVESGDTQMVISEIDSVFSGAGTDSVALNTEIEVILSRDLIGQLVDDLDLVADPEFNGALRDLPFRTRALNWVRGIERALPSDARMRASVIDSVINRVNVENLRSTRVFNIEIETTDPQKSAMIVNRLAGIYIDSQIRRKLDATTRAISFLSDRTTELQANVAELERQLAAQTEESNVVSADLVQAQNIQLRELRERIEDQAQRLADEQSILANLVSARGDFDALISAAEASGESRLLSITQRFRMGRLDRVEANAAVEDVIATLIANSERAAQQLETLRQSESDLASRIAAQSAELIALQQLEREVNAARLLYETFLTRLQEASVQQGLETADARVLSEAVPRGASSPRKSLYVMLGLMLGALLGIAIVLVREWRFAGFRTTDELRDLTGMPVLGTVPALPTTDRREVLALLNSQPNSVFSEAVRNLRTSILMASIDRQPQVILMTSSIPSEGKTTLAIALSRLLGAMEGKRALLLEADIRRQTLRAYVDHDPGASLADVLLGRLDLDAADLLDPDLGVDVLSGGEAKVNAVDLFSSRRFGDLMEALRHRYDYIVIDAPPVLAVPDARVLAAYADVTVFAARWSSTSKTQLRQGLQMLETVGHPADGIVMSQVDLKKLKTYGYAGQYGYDSYSSKYYSTQS</sequence>
<evidence type="ECO:0000313" key="22">
    <source>
        <dbReference type="Proteomes" id="UP000019593"/>
    </source>
</evidence>
<feature type="coiled-coil region" evidence="16">
    <location>
        <begin position="213"/>
        <end position="276"/>
    </location>
</feature>
<evidence type="ECO:0000256" key="3">
    <source>
        <dbReference type="ARBA" id="ARBA00008883"/>
    </source>
</evidence>
<evidence type="ECO:0000256" key="7">
    <source>
        <dbReference type="ARBA" id="ARBA00022679"/>
    </source>
</evidence>
<evidence type="ECO:0000256" key="17">
    <source>
        <dbReference type="SAM" id="Phobius"/>
    </source>
</evidence>
<dbReference type="InterPro" id="IPR003856">
    <property type="entry name" value="LPS_length_determ_N"/>
</dbReference>
<evidence type="ECO:0000256" key="14">
    <source>
        <dbReference type="ARBA" id="ARBA00023137"/>
    </source>
</evidence>
<dbReference type="GO" id="GO:0005886">
    <property type="term" value="C:plasma membrane"/>
    <property type="evidence" value="ECO:0007669"/>
    <property type="project" value="UniProtKB-SubCell"/>
</dbReference>
<evidence type="ECO:0000256" key="8">
    <source>
        <dbReference type="ARBA" id="ARBA00022692"/>
    </source>
</evidence>
<protein>
    <recommendedName>
        <fullName evidence="4">non-specific protein-tyrosine kinase</fullName>
        <ecNumber evidence="4">2.7.10.2</ecNumber>
    </recommendedName>
</protein>
<evidence type="ECO:0000256" key="5">
    <source>
        <dbReference type="ARBA" id="ARBA00022475"/>
    </source>
</evidence>
<keyword evidence="13 17" id="KW-0472">Membrane</keyword>
<dbReference type="InterPro" id="IPR005702">
    <property type="entry name" value="Wzc-like_C"/>
</dbReference>
<dbReference type="Pfam" id="PF13807">
    <property type="entry name" value="GNVR"/>
    <property type="match status" value="1"/>
</dbReference>
<keyword evidence="12 17" id="KW-1133">Transmembrane helix</keyword>